<comment type="similarity">
    <text evidence="2">Belongs to the glucose-1-phosphate thymidylyltransferase family.</text>
</comment>
<evidence type="ECO:0000256" key="5">
    <source>
        <dbReference type="ARBA" id="ARBA00022695"/>
    </source>
</evidence>
<dbReference type="PANTHER" id="PTHR43532:SF1">
    <property type="entry name" value="GLUCOSE-1-PHOSPHATE THYMIDYLYLTRANSFERASE 1"/>
    <property type="match status" value="1"/>
</dbReference>
<feature type="domain" description="Nucleotidyl transferase" evidence="9">
    <location>
        <begin position="8"/>
        <end position="262"/>
    </location>
</feature>
<name>A0ABT8KUF2_9BACT</name>
<keyword evidence="6" id="KW-0479">Metal-binding</keyword>
<organism evidence="10 11">
    <name type="scientific">Splendidivirga corallicola</name>
    <dbReference type="NCBI Taxonomy" id="3051826"/>
    <lineage>
        <taxon>Bacteria</taxon>
        <taxon>Pseudomonadati</taxon>
        <taxon>Bacteroidota</taxon>
        <taxon>Cytophagia</taxon>
        <taxon>Cytophagales</taxon>
        <taxon>Splendidivirgaceae</taxon>
        <taxon>Splendidivirga</taxon>
    </lineage>
</organism>
<dbReference type="EC" id="2.7.7.24" evidence="3"/>
<evidence type="ECO:0000313" key="10">
    <source>
        <dbReference type="EMBL" id="MDN5203115.1"/>
    </source>
</evidence>
<evidence type="ECO:0000256" key="3">
    <source>
        <dbReference type="ARBA" id="ARBA00012461"/>
    </source>
</evidence>
<sequence>MPDQSIIGIIPCGGNASRISPLPCSKEIYPIGFTDEKDPSKKRPKVVSSSLIDKMVEGGGAEIFMVIKKGKWDIPNYFGDGAAYGANIAYAVVEKPFGVPFTIDQVYPFTKNKIVLFGFPDILFSPKDAYRKLLMNYDNGDYDVILGLFPVREKHKWDMVKTNSSGEVIDIKMKPRETDFEYAWVIACWGSKFSSFNHQYCKEFLHKTDQKAINKNQQSTEFHLGHVFQEAIEKGLRVQSVIFDSGKCIDIGTPEDLLNVSGNTNMLNL</sequence>
<keyword evidence="7" id="KW-0460">Magnesium</keyword>
<evidence type="ECO:0000256" key="1">
    <source>
        <dbReference type="ARBA" id="ARBA00001946"/>
    </source>
</evidence>
<dbReference type="SUPFAM" id="SSF53448">
    <property type="entry name" value="Nucleotide-diphospho-sugar transferases"/>
    <property type="match status" value="1"/>
</dbReference>
<dbReference type="Pfam" id="PF00483">
    <property type="entry name" value="NTP_transferase"/>
    <property type="match status" value="1"/>
</dbReference>
<evidence type="ECO:0000256" key="6">
    <source>
        <dbReference type="ARBA" id="ARBA00022723"/>
    </source>
</evidence>
<keyword evidence="11" id="KW-1185">Reference proteome</keyword>
<evidence type="ECO:0000259" key="9">
    <source>
        <dbReference type="Pfam" id="PF00483"/>
    </source>
</evidence>
<dbReference type="InterPro" id="IPR005907">
    <property type="entry name" value="G1P_thy_trans_s"/>
</dbReference>
<protein>
    <recommendedName>
        <fullName evidence="3">glucose-1-phosphate thymidylyltransferase</fullName>
        <ecNumber evidence="3">2.7.7.24</ecNumber>
    </recommendedName>
</protein>
<evidence type="ECO:0000256" key="8">
    <source>
        <dbReference type="ARBA" id="ARBA00049336"/>
    </source>
</evidence>
<gene>
    <name evidence="10" type="ORF">QQ008_17125</name>
</gene>
<dbReference type="Gene3D" id="3.90.550.10">
    <property type="entry name" value="Spore Coat Polysaccharide Biosynthesis Protein SpsA, Chain A"/>
    <property type="match status" value="1"/>
</dbReference>
<dbReference type="RefSeq" id="WP_346753137.1">
    <property type="nucleotide sequence ID" value="NZ_JAUJEA010000006.1"/>
</dbReference>
<evidence type="ECO:0000256" key="4">
    <source>
        <dbReference type="ARBA" id="ARBA00022679"/>
    </source>
</evidence>
<dbReference type="EMBL" id="JAUJEA010000006">
    <property type="protein sequence ID" value="MDN5203115.1"/>
    <property type="molecule type" value="Genomic_DNA"/>
</dbReference>
<dbReference type="PANTHER" id="PTHR43532">
    <property type="entry name" value="GLUCOSE-1-PHOSPHATE THYMIDYLYLTRANSFERASE"/>
    <property type="match status" value="1"/>
</dbReference>
<accession>A0ABT8KUF2</accession>
<proteinExistence type="inferred from homology"/>
<comment type="catalytic activity">
    <reaction evidence="8">
        <text>dTTP + alpha-D-glucose 1-phosphate + H(+) = dTDP-alpha-D-glucose + diphosphate</text>
        <dbReference type="Rhea" id="RHEA:15225"/>
        <dbReference type="ChEBI" id="CHEBI:15378"/>
        <dbReference type="ChEBI" id="CHEBI:33019"/>
        <dbReference type="ChEBI" id="CHEBI:37568"/>
        <dbReference type="ChEBI" id="CHEBI:57477"/>
        <dbReference type="ChEBI" id="CHEBI:58601"/>
        <dbReference type="EC" id="2.7.7.24"/>
    </reaction>
</comment>
<keyword evidence="4" id="KW-0808">Transferase</keyword>
<comment type="caution">
    <text evidence="10">The sequence shown here is derived from an EMBL/GenBank/DDBJ whole genome shotgun (WGS) entry which is preliminary data.</text>
</comment>
<reference evidence="10" key="1">
    <citation type="submission" date="2023-06" db="EMBL/GenBank/DDBJ databases">
        <title>Genomic of Parafulvivirga corallium.</title>
        <authorList>
            <person name="Wang G."/>
        </authorList>
    </citation>
    <scope>NUCLEOTIDE SEQUENCE</scope>
    <source>
        <strain evidence="10">BMA10</strain>
    </source>
</reference>
<keyword evidence="5" id="KW-0548">Nucleotidyltransferase</keyword>
<evidence type="ECO:0000256" key="7">
    <source>
        <dbReference type="ARBA" id="ARBA00022842"/>
    </source>
</evidence>
<evidence type="ECO:0000256" key="2">
    <source>
        <dbReference type="ARBA" id="ARBA00010480"/>
    </source>
</evidence>
<evidence type="ECO:0000313" key="11">
    <source>
        <dbReference type="Proteomes" id="UP001172082"/>
    </source>
</evidence>
<dbReference type="InterPro" id="IPR029044">
    <property type="entry name" value="Nucleotide-diphossugar_trans"/>
</dbReference>
<dbReference type="InterPro" id="IPR005835">
    <property type="entry name" value="NTP_transferase_dom"/>
</dbReference>
<dbReference type="Proteomes" id="UP001172082">
    <property type="component" value="Unassembled WGS sequence"/>
</dbReference>
<comment type="cofactor">
    <cofactor evidence="1">
        <name>Mg(2+)</name>
        <dbReference type="ChEBI" id="CHEBI:18420"/>
    </cofactor>
</comment>